<reference evidence="1" key="3">
    <citation type="submission" date="2025-09" db="UniProtKB">
        <authorList>
            <consortium name="Ensembl"/>
        </authorList>
    </citation>
    <scope>IDENTIFICATION</scope>
</reference>
<organism evidence="1 2">
    <name type="scientific">Strigops habroptila</name>
    <name type="common">Kakapo</name>
    <dbReference type="NCBI Taxonomy" id="2489341"/>
    <lineage>
        <taxon>Eukaryota</taxon>
        <taxon>Metazoa</taxon>
        <taxon>Chordata</taxon>
        <taxon>Craniata</taxon>
        <taxon>Vertebrata</taxon>
        <taxon>Euteleostomi</taxon>
        <taxon>Archelosauria</taxon>
        <taxon>Archosauria</taxon>
        <taxon>Dinosauria</taxon>
        <taxon>Saurischia</taxon>
        <taxon>Theropoda</taxon>
        <taxon>Coelurosauria</taxon>
        <taxon>Aves</taxon>
        <taxon>Neognathae</taxon>
        <taxon>Neoaves</taxon>
        <taxon>Telluraves</taxon>
        <taxon>Australaves</taxon>
        <taxon>Psittaciformes</taxon>
        <taxon>Psittacidae</taxon>
        <taxon>Strigops</taxon>
    </lineage>
</organism>
<dbReference type="GeneTree" id="ENSGT00990000210621"/>
<dbReference type="InParanoid" id="A0A672TXU4"/>
<keyword evidence="2" id="KW-1185">Reference proteome</keyword>
<proteinExistence type="predicted"/>
<dbReference type="Ensembl" id="ENSSHBT00005008781.1">
    <property type="protein sequence ID" value="ENSSHBP00005007302.1"/>
    <property type="gene ID" value="ENSSHBG00005006381.1"/>
</dbReference>
<reference evidence="1" key="2">
    <citation type="submission" date="2025-08" db="UniProtKB">
        <authorList>
            <consortium name="Ensembl"/>
        </authorList>
    </citation>
    <scope>IDENTIFICATION</scope>
</reference>
<dbReference type="Proteomes" id="UP000472266">
    <property type="component" value="Chromosome 15"/>
</dbReference>
<sequence>MESLGTWGPGWTGRCKATPLRPGAWRGPTCWGCQPGRWRRWVCGAWGTRSYCWRLWSSSVPW</sequence>
<dbReference type="AlphaFoldDB" id="A0A672TXU4"/>
<protein>
    <submittedName>
        <fullName evidence="1">Uncharacterized protein</fullName>
    </submittedName>
</protein>
<evidence type="ECO:0000313" key="2">
    <source>
        <dbReference type="Proteomes" id="UP000472266"/>
    </source>
</evidence>
<dbReference type="OMA" id="CWRLWSS"/>
<reference evidence="1 2" key="1">
    <citation type="submission" date="2019-11" db="EMBL/GenBank/DDBJ databases">
        <title>Strigops habroptila (kakapo) genome, bStrHab1, primary haplotype, v2.</title>
        <authorList>
            <person name="Jarvis E.D."/>
            <person name="Howard J."/>
            <person name="Rhie A."/>
            <person name="Phillippy A."/>
            <person name="Korlach J."/>
            <person name="Digby A."/>
            <person name="Iorns D."/>
            <person name="Eason D."/>
            <person name="Robertson B."/>
            <person name="Raemaekers T."/>
            <person name="Howe K."/>
            <person name="Lewin H."/>
            <person name="Damas J."/>
            <person name="Hastie A."/>
            <person name="Tracey A."/>
            <person name="Chow W."/>
            <person name="Fedrigo O."/>
        </authorList>
    </citation>
    <scope>NUCLEOTIDE SEQUENCE [LARGE SCALE GENOMIC DNA]</scope>
</reference>
<evidence type="ECO:0000313" key="1">
    <source>
        <dbReference type="Ensembl" id="ENSSHBP00005007302.1"/>
    </source>
</evidence>
<name>A0A672TXU4_STRHB</name>
<accession>A0A672TXU4</accession>